<evidence type="ECO:0000313" key="3">
    <source>
        <dbReference type="Proteomes" id="UP000467840"/>
    </source>
</evidence>
<sequence length="120" mass="12344">MTPEESIQGTVDANIGGTGGDTDIDGTGRSEGIGLEDVGSFRVMDVPRSSGGRAVGNIDAGGSSSSSSSSGARLTTERFASKAPDCLVKLSLQEKLLYNWLLAILQNLSAVVLAYAHKAL</sequence>
<accession>A0A6A6L6U1</accession>
<feature type="compositionally biased region" description="Polar residues" evidence="1">
    <location>
        <begin position="1"/>
        <end position="11"/>
    </location>
</feature>
<organism evidence="2 3">
    <name type="scientific">Hevea brasiliensis</name>
    <name type="common">Para rubber tree</name>
    <name type="synonym">Siphonia brasiliensis</name>
    <dbReference type="NCBI Taxonomy" id="3981"/>
    <lineage>
        <taxon>Eukaryota</taxon>
        <taxon>Viridiplantae</taxon>
        <taxon>Streptophyta</taxon>
        <taxon>Embryophyta</taxon>
        <taxon>Tracheophyta</taxon>
        <taxon>Spermatophyta</taxon>
        <taxon>Magnoliopsida</taxon>
        <taxon>eudicotyledons</taxon>
        <taxon>Gunneridae</taxon>
        <taxon>Pentapetalae</taxon>
        <taxon>rosids</taxon>
        <taxon>fabids</taxon>
        <taxon>Malpighiales</taxon>
        <taxon>Euphorbiaceae</taxon>
        <taxon>Crotonoideae</taxon>
        <taxon>Micrandreae</taxon>
        <taxon>Hevea</taxon>
    </lineage>
</organism>
<proteinExistence type="predicted"/>
<keyword evidence="3" id="KW-1185">Reference proteome</keyword>
<reference evidence="2 3" key="1">
    <citation type="journal article" date="2020" name="Mol. Plant">
        <title>The Chromosome-Based Rubber Tree Genome Provides New Insights into Spurge Genome Evolution and Rubber Biosynthesis.</title>
        <authorList>
            <person name="Liu J."/>
            <person name="Shi C."/>
            <person name="Shi C.C."/>
            <person name="Li W."/>
            <person name="Zhang Q.J."/>
            <person name="Zhang Y."/>
            <person name="Li K."/>
            <person name="Lu H.F."/>
            <person name="Shi C."/>
            <person name="Zhu S.T."/>
            <person name="Xiao Z.Y."/>
            <person name="Nan H."/>
            <person name="Yue Y."/>
            <person name="Zhu X.G."/>
            <person name="Wu Y."/>
            <person name="Hong X.N."/>
            <person name="Fan G.Y."/>
            <person name="Tong Y."/>
            <person name="Zhang D."/>
            <person name="Mao C.L."/>
            <person name="Liu Y.L."/>
            <person name="Hao S.J."/>
            <person name="Liu W.Q."/>
            <person name="Lv M.Q."/>
            <person name="Zhang H.B."/>
            <person name="Liu Y."/>
            <person name="Hu-Tang G.R."/>
            <person name="Wang J.P."/>
            <person name="Wang J.H."/>
            <person name="Sun Y.H."/>
            <person name="Ni S.B."/>
            <person name="Chen W.B."/>
            <person name="Zhang X.C."/>
            <person name="Jiao Y.N."/>
            <person name="Eichler E.E."/>
            <person name="Li G.H."/>
            <person name="Liu X."/>
            <person name="Gao L.Z."/>
        </authorList>
    </citation>
    <scope>NUCLEOTIDE SEQUENCE [LARGE SCALE GENOMIC DNA]</scope>
    <source>
        <strain evidence="3">cv. GT1</strain>
        <tissue evidence="2">Leaf</tissue>
    </source>
</reference>
<feature type="region of interest" description="Disordered" evidence="1">
    <location>
        <begin position="50"/>
        <end position="75"/>
    </location>
</feature>
<name>A0A6A6L6U1_HEVBR</name>
<gene>
    <name evidence="2" type="ORF">GH714_037375</name>
</gene>
<protein>
    <submittedName>
        <fullName evidence="2">Uncharacterized protein</fullName>
    </submittedName>
</protein>
<dbReference type="EMBL" id="JAAGAX010000013">
    <property type="protein sequence ID" value="KAF2296317.1"/>
    <property type="molecule type" value="Genomic_DNA"/>
</dbReference>
<dbReference type="AlphaFoldDB" id="A0A6A6L6U1"/>
<evidence type="ECO:0000256" key="1">
    <source>
        <dbReference type="SAM" id="MobiDB-lite"/>
    </source>
</evidence>
<feature type="region of interest" description="Disordered" evidence="1">
    <location>
        <begin position="1"/>
        <end position="33"/>
    </location>
</feature>
<dbReference type="Proteomes" id="UP000467840">
    <property type="component" value="Chromosome 7"/>
</dbReference>
<comment type="caution">
    <text evidence="2">The sequence shown here is derived from an EMBL/GenBank/DDBJ whole genome shotgun (WGS) entry which is preliminary data.</text>
</comment>
<evidence type="ECO:0000313" key="2">
    <source>
        <dbReference type="EMBL" id="KAF2296317.1"/>
    </source>
</evidence>
<feature type="compositionally biased region" description="Low complexity" evidence="1">
    <location>
        <begin position="61"/>
        <end position="71"/>
    </location>
</feature>